<dbReference type="InterPro" id="IPR015915">
    <property type="entry name" value="Kelch-typ_b-propeller"/>
</dbReference>
<dbReference type="InterPro" id="IPR052124">
    <property type="entry name" value="Rab9_kelch_effector"/>
</dbReference>
<dbReference type="Gene3D" id="2.120.10.80">
    <property type="entry name" value="Kelch-type beta propeller"/>
    <property type="match status" value="2"/>
</dbReference>
<dbReference type="InterPro" id="IPR006652">
    <property type="entry name" value="Kelch_1"/>
</dbReference>
<dbReference type="EMBL" id="OC318327">
    <property type="protein sequence ID" value="CAD7401507.1"/>
    <property type="molecule type" value="Genomic_DNA"/>
</dbReference>
<protein>
    <recommendedName>
        <fullName evidence="4">Rab9 effector protein with kelch motifs</fullName>
    </recommendedName>
</protein>
<evidence type="ECO:0000256" key="4">
    <source>
        <dbReference type="ARBA" id="ARBA00039295"/>
    </source>
</evidence>
<evidence type="ECO:0000313" key="5">
    <source>
        <dbReference type="EMBL" id="CAD7401507.1"/>
    </source>
</evidence>
<sequence>MWSAVTPPPDGAAPCSRSKHSATLLGSHVYLLGGRNGNLPLKDLWKYSLGRVPDYHQVSANSRHHINQSFRRLWGRLPTPSDAAKFCSLYRESRLNSLCGWSGIVLIASFVSVTSSLTSLAPRDFHDDPLLHAPSHFSGGSKGNVSDSVIIRSIPSSCAGFHLSTLVSVILVEPIKTSREWVSGVWGLDLARSSYSEMTLYPVYGESRWELLQPTGERPPCLQEHSAVAYRDNIYVFGGEVGFSAGTETPLWVYHVKVVSRVGHGVLTLNSTLPPSPFYPFHRKDDFLNTSQHP</sequence>
<keyword evidence="2" id="KW-0677">Repeat</keyword>
<organism evidence="5">
    <name type="scientific">Timema cristinae</name>
    <name type="common">Walking stick</name>
    <dbReference type="NCBI Taxonomy" id="61476"/>
    <lineage>
        <taxon>Eukaryota</taxon>
        <taxon>Metazoa</taxon>
        <taxon>Ecdysozoa</taxon>
        <taxon>Arthropoda</taxon>
        <taxon>Hexapoda</taxon>
        <taxon>Insecta</taxon>
        <taxon>Pterygota</taxon>
        <taxon>Neoptera</taxon>
        <taxon>Polyneoptera</taxon>
        <taxon>Phasmatodea</taxon>
        <taxon>Timematodea</taxon>
        <taxon>Timematoidea</taxon>
        <taxon>Timematidae</taxon>
        <taxon>Timema</taxon>
    </lineage>
</organism>
<evidence type="ECO:0000256" key="3">
    <source>
        <dbReference type="ARBA" id="ARBA00037224"/>
    </source>
</evidence>
<reference evidence="5" key="1">
    <citation type="submission" date="2020-11" db="EMBL/GenBank/DDBJ databases">
        <authorList>
            <person name="Tran Van P."/>
        </authorList>
    </citation>
    <scope>NUCLEOTIDE SEQUENCE</scope>
</reference>
<dbReference type="PANTHER" id="PTHR46647">
    <property type="entry name" value="RAB9 EFFECTOR PROTEIN WITH KELCH MOTIFS"/>
    <property type="match status" value="1"/>
</dbReference>
<dbReference type="SUPFAM" id="SSF50965">
    <property type="entry name" value="Galactose oxidase, central domain"/>
    <property type="match status" value="1"/>
</dbReference>
<comment type="function">
    <text evidence="3">Rab9 effector required for endosome to trans-Golgi network (TGN) transport.</text>
</comment>
<dbReference type="InterPro" id="IPR011043">
    <property type="entry name" value="Gal_Oxase/kelch_b-propeller"/>
</dbReference>
<gene>
    <name evidence="5" type="ORF">TCEB3V08_LOCUS6035</name>
</gene>
<evidence type="ECO:0000256" key="2">
    <source>
        <dbReference type="ARBA" id="ARBA00022737"/>
    </source>
</evidence>
<accession>A0A7R9GXI5</accession>
<proteinExistence type="predicted"/>
<dbReference type="Pfam" id="PF01344">
    <property type="entry name" value="Kelch_1"/>
    <property type="match status" value="1"/>
</dbReference>
<dbReference type="AlphaFoldDB" id="A0A7R9GXI5"/>
<evidence type="ECO:0000256" key="1">
    <source>
        <dbReference type="ARBA" id="ARBA00022441"/>
    </source>
</evidence>
<keyword evidence="1" id="KW-0880">Kelch repeat</keyword>
<name>A0A7R9GXI5_TIMCR</name>
<dbReference type="PANTHER" id="PTHR46647:SF1">
    <property type="entry name" value="RAB9 EFFECTOR PROTEIN WITH KELCH MOTIFS"/>
    <property type="match status" value="1"/>
</dbReference>